<dbReference type="EMBL" id="CP011129">
    <property type="protein sequence ID" value="ALN78615.1"/>
    <property type="molecule type" value="Genomic_DNA"/>
</dbReference>
<gene>
    <name evidence="1" type="ORF">LA76x_0454</name>
</gene>
<sequence>MAMEADGKLVTTATHHRLCVYLLPGRLPLLQYPHLSLIRLLLLLRIDSIGETLVQAYLA</sequence>
<dbReference type="KEGG" id="lab:LA76x_0454"/>
<name>A0A0S2F4Y6_LYSAN</name>
<keyword evidence="2" id="KW-1185">Reference proteome</keyword>
<evidence type="ECO:0000313" key="1">
    <source>
        <dbReference type="EMBL" id="ALN78615.1"/>
    </source>
</evidence>
<proteinExistence type="predicted"/>
<accession>A0A0S2F4Y6</accession>
<evidence type="ECO:0000313" key="2">
    <source>
        <dbReference type="Proteomes" id="UP000060787"/>
    </source>
</evidence>
<protein>
    <submittedName>
        <fullName evidence="1">Uncharacterized protein</fullName>
    </submittedName>
</protein>
<organism evidence="1 2">
    <name type="scientific">Lysobacter antibioticus</name>
    <dbReference type="NCBI Taxonomy" id="84531"/>
    <lineage>
        <taxon>Bacteria</taxon>
        <taxon>Pseudomonadati</taxon>
        <taxon>Pseudomonadota</taxon>
        <taxon>Gammaproteobacteria</taxon>
        <taxon>Lysobacterales</taxon>
        <taxon>Lysobacteraceae</taxon>
        <taxon>Lysobacter</taxon>
    </lineage>
</organism>
<dbReference type="Proteomes" id="UP000060787">
    <property type="component" value="Chromosome"/>
</dbReference>
<dbReference type="PATRIC" id="fig|84531.8.peg.470"/>
<dbReference type="AlphaFoldDB" id="A0A0S2F4Y6"/>
<reference evidence="1 2" key="1">
    <citation type="journal article" date="2015" name="BMC Genomics">
        <title>Comparative genomics and metabolic profiling of the genus Lysobacter.</title>
        <authorList>
            <person name="de Bruijn I."/>
            <person name="Cheng X."/>
            <person name="de Jager V."/>
            <person name="Exposito R.G."/>
            <person name="Watrous J."/>
            <person name="Patel N."/>
            <person name="Postma J."/>
            <person name="Dorrestein P.C."/>
            <person name="Kobayashi D."/>
            <person name="Raaijmakers J.M."/>
        </authorList>
    </citation>
    <scope>NUCLEOTIDE SEQUENCE [LARGE SCALE GENOMIC DNA]</scope>
    <source>
        <strain evidence="1 2">76</strain>
    </source>
</reference>